<dbReference type="EC" id="5.3.1.6" evidence="3"/>
<feature type="binding site" evidence="3">
    <location>
        <begin position="27"/>
        <end position="30"/>
    </location>
    <ligand>
        <name>substrate</name>
    </ligand>
</feature>
<feature type="binding site" evidence="3">
    <location>
        <position position="119"/>
    </location>
    <ligand>
        <name>substrate</name>
    </ligand>
</feature>
<comment type="pathway">
    <text evidence="3">Carbohydrate degradation; pentose phosphate pathway; D-ribose 5-phosphate from D-ribulose 5-phosphate (non-oxidative stage): step 1/1.</text>
</comment>
<dbReference type="UniPathway" id="UPA00115">
    <property type="reaction ID" value="UER00412"/>
</dbReference>
<dbReference type="NCBIfam" id="NF001924">
    <property type="entry name" value="PRK00702.1"/>
    <property type="match status" value="1"/>
</dbReference>
<dbReference type="SUPFAM" id="SSF75445">
    <property type="entry name" value="D-ribose-5-phosphate isomerase (RpiA), lid domain"/>
    <property type="match status" value="1"/>
</dbReference>
<reference evidence="4 5" key="1">
    <citation type="submission" date="2020-08" db="EMBL/GenBank/DDBJ databases">
        <title>Genomic Encyclopedia of Type Strains, Phase IV (KMG-IV): sequencing the most valuable type-strain genomes for metagenomic binning, comparative biology and taxonomic classification.</title>
        <authorList>
            <person name="Goeker M."/>
        </authorList>
    </citation>
    <scope>NUCLEOTIDE SEQUENCE [LARGE SCALE GENOMIC DNA]</scope>
    <source>
        <strain evidence="4 5">DSM 100044</strain>
    </source>
</reference>
<evidence type="ECO:0000313" key="5">
    <source>
        <dbReference type="Proteomes" id="UP000546200"/>
    </source>
</evidence>
<comment type="subunit">
    <text evidence="3">Homodimer.</text>
</comment>
<dbReference type="InterPro" id="IPR004788">
    <property type="entry name" value="Ribose5P_isomerase_type_A"/>
</dbReference>
<comment type="similarity">
    <text evidence="3">Belongs to the ribose 5-phosphate isomerase family.</text>
</comment>
<evidence type="ECO:0000313" key="4">
    <source>
        <dbReference type="EMBL" id="MBB5716231.1"/>
    </source>
</evidence>
<dbReference type="HAMAP" id="MF_00170">
    <property type="entry name" value="Rib_5P_isom_A"/>
    <property type="match status" value="1"/>
</dbReference>
<dbReference type="RefSeq" id="WP_184059303.1">
    <property type="nucleotide sequence ID" value="NZ_JACIJK010000009.1"/>
</dbReference>
<evidence type="ECO:0000256" key="2">
    <source>
        <dbReference type="ARBA" id="ARBA00023235"/>
    </source>
</evidence>
<dbReference type="PANTHER" id="PTHR11934:SF0">
    <property type="entry name" value="RIBOSE-5-PHOSPHATE ISOMERASE"/>
    <property type="match status" value="1"/>
</dbReference>
<feature type="binding site" evidence="3">
    <location>
        <begin position="92"/>
        <end position="95"/>
    </location>
    <ligand>
        <name>substrate</name>
    </ligand>
</feature>
<dbReference type="GO" id="GO:0004751">
    <property type="term" value="F:ribose-5-phosphate isomerase activity"/>
    <property type="evidence" value="ECO:0007669"/>
    <property type="project" value="UniProtKB-UniRule"/>
</dbReference>
<dbReference type="GO" id="GO:0009052">
    <property type="term" value="P:pentose-phosphate shunt, non-oxidative branch"/>
    <property type="evidence" value="ECO:0007669"/>
    <property type="project" value="UniProtKB-UniRule"/>
</dbReference>
<comment type="function">
    <text evidence="3">Catalyzes the reversible conversion of ribose-5-phosphate to ribulose 5-phosphate.</text>
</comment>
<dbReference type="CDD" id="cd01398">
    <property type="entry name" value="RPI_A"/>
    <property type="match status" value="1"/>
</dbReference>
<dbReference type="AlphaFoldDB" id="A0A7W9BG51"/>
<evidence type="ECO:0000256" key="3">
    <source>
        <dbReference type="HAMAP-Rule" id="MF_00170"/>
    </source>
</evidence>
<dbReference type="InterPro" id="IPR037171">
    <property type="entry name" value="NagB/RpiA_transferase-like"/>
</dbReference>
<dbReference type="GO" id="GO:0005829">
    <property type="term" value="C:cytosol"/>
    <property type="evidence" value="ECO:0007669"/>
    <property type="project" value="TreeGrafter"/>
</dbReference>
<dbReference type="PANTHER" id="PTHR11934">
    <property type="entry name" value="RIBOSE-5-PHOSPHATE ISOMERASE"/>
    <property type="match status" value="1"/>
</dbReference>
<dbReference type="NCBIfam" id="TIGR00021">
    <property type="entry name" value="rpiA"/>
    <property type="match status" value="1"/>
</dbReference>
<dbReference type="Pfam" id="PF06026">
    <property type="entry name" value="Rib_5-P_isom_A"/>
    <property type="match status" value="1"/>
</dbReference>
<dbReference type="Proteomes" id="UP000546200">
    <property type="component" value="Unassembled WGS sequence"/>
</dbReference>
<keyword evidence="5" id="KW-1185">Reference proteome</keyword>
<evidence type="ECO:0000256" key="1">
    <source>
        <dbReference type="ARBA" id="ARBA00001713"/>
    </source>
</evidence>
<sequence length="224" mass="23136">MQDDDKRSAAEAAVNEVADGMLLGLGTGSTAAHFIRALAARRLAVTTVATSDASAALARSLGLPVRDFAEVARVDLTVDGVDEVDATCRAIKGAGGAMVREKIVASASTRMIAIADGSKRVEQLGTAALPVEVLPFARAFVEDQVRALGLVPELRRAGDGEAYLTDQHNLVLDCTGVLGQALEPLAVALDATPGVVGHGLFLAEIDLALIATSGQVIRLERNTG</sequence>
<accession>A0A7W9BG51</accession>
<gene>
    <name evidence="3" type="primary">rpiA</name>
    <name evidence="4" type="ORF">FHS94_003091</name>
</gene>
<comment type="caution">
    <text evidence="4">The sequence shown here is derived from an EMBL/GenBank/DDBJ whole genome shotgun (WGS) entry which is preliminary data.</text>
</comment>
<dbReference type="FunFam" id="3.40.50.1360:FF:000001">
    <property type="entry name" value="Ribose-5-phosphate isomerase A"/>
    <property type="match status" value="1"/>
</dbReference>
<organism evidence="4 5">
    <name type="scientific">Sphingomonas aerophila</name>
    <dbReference type="NCBI Taxonomy" id="1344948"/>
    <lineage>
        <taxon>Bacteria</taxon>
        <taxon>Pseudomonadati</taxon>
        <taxon>Pseudomonadota</taxon>
        <taxon>Alphaproteobacteria</taxon>
        <taxon>Sphingomonadales</taxon>
        <taxon>Sphingomonadaceae</taxon>
        <taxon>Sphingomonas</taxon>
    </lineage>
</organism>
<proteinExistence type="inferred from homology"/>
<dbReference type="SUPFAM" id="SSF100950">
    <property type="entry name" value="NagB/RpiA/CoA transferase-like"/>
    <property type="match status" value="1"/>
</dbReference>
<keyword evidence="2 3" id="KW-0413">Isomerase</keyword>
<feature type="active site" description="Proton acceptor" evidence="3">
    <location>
        <position position="101"/>
    </location>
</feature>
<dbReference type="Gene3D" id="3.30.70.260">
    <property type="match status" value="1"/>
</dbReference>
<dbReference type="EMBL" id="JACIJK010000009">
    <property type="protein sequence ID" value="MBB5716231.1"/>
    <property type="molecule type" value="Genomic_DNA"/>
</dbReference>
<comment type="catalytic activity">
    <reaction evidence="1 3">
        <text>aldehydo-D-ribose 5-phosphate = D-ribulose 5-phosphate</text>
        <dbReference type="Rhea" id="RHEA:14657"/>
        <dbReference type="ChEBI" id="CHEBI:58121"/>
        <dbReference type="ChEBI" id="CHEBI:58273"/>
        <dbReference type="EC" id="5.3.1.6"/>
    </reaction>
</comment>
<dbReference type="InterPro" id="IPR020672">
    <property type="entry name" value="Ribose5P_isomerase_typA_subgr"/>
</dbReference>
<protein>
    <recommendedName>
        <fullName evidence="3">Ribose-5-phosphate isomerase A</fullName>
        <ecNumber evidence="3">5.3.1.6</ecNumber>
    </recommendedName>
    <alternativeName>
        <fullName evidence="3">Phosphoriboisomerase A</fullName>
        <shortName evidence="3">PRI</shortName>
    </alternativeName>
</protein>
<dbReference type="GO" id="GO:0006014">
    <property type="term" value="P:D-ribose metabolic process"/>
    <property type="evidence" value="ECO:0007669"/>
    <property type="project" value="TreeGrafter"/>
</dbReference>
<name>A0A7W9BG51_9SPHN</name>
<feature type="binding site" evidence="3">
    <location>
        <begin position="79"/>
        <end position="82"/>
    </location>
    <ligand>
        <name>substrate</name>
    </ligand>
</feature>
<dbReference type="Gene3D" id="3.40.50.1360">
    <property type="match status" value="1"/>
</dbReference>